<evidence type="ECO:0000313" key="4">
    <source>
        <dbReference type="Proteomes" id="UP000216361"/>
    </source>
</evidence>
<evidence type="ECO:0008006" key="5">
    <source>
        <dbReference type="Google" id="ProtNLM"/>
    </source>
</evidence>
<dbReference type="EMBL" id="NOXS01000035">
    <property type="protein sequence ID" value="OYQ16936.1"/>
    <property type="molecule type" value="Genomic_DNA"/>
</dbReference>
<name>A0A255XIZ3_9PROT</name>
<feature type="signal peptide" evidence="2">
    <location>
        <begin position="1"/>
        <end position="33"/>
    </location>
</feature>
<feature type="chain" id="PRO_5013395900" description="Outer membrane lipoprotein carrier protein LolA" evidence="2">
    <location>
        <begin position="34"/>
        <end position="226"/>
    </location>
</feature>
<dbReference type="OrthoDB" id="9800501at2"/>
<proteinExistence type="predicted"/>
<dbReference type="PANTHER" id="PTHR35869:SF1">
    <property type="entry name" value="OUTER-MEMBRANE LIPOPROTEIN CARRIER PROTEIN"/>
    <property type="match status" value="1"/>
</dbReference>
<evidence type="ECO:0000256" key="1">
    <source>
        <dbReference type="ARBA" id="ARBA00022729"/>
    </source>
</evidence>
<dbReference type="Gene3D" id="2.50.20.10">
    <property type="entry name" value="Lipoprotein localisation LolA/LolB/LppX"/>
    <property type="match status" value="1"/>
</dbReference>
<dbReference type="RefSeq" id="WP_094410573.1">
    <property type="nucleotide sequence ID" value="NZ_BMJZ01000003.1"/>
</dbReference>
<organism evidence="3 4">
    <name type="scientific">Elstera cyanobacteriorum</name>
    <dbReference type="NCBI Taxonomy" id="2022747"/>
    <lineage>
        <taxon>Bacteria</taxon>
        <taxon>Pseudomonadati</taxon>
        <taxon>Pseudomonadota</taxon>
        <taxon>Alphaproteobacteria</taxon>
        <taxon>Rhodospirillales</taxon>
        <taxon>Rhodospirillaceae</taxon>
        <taxon>Elstera</taxon>
    </lineage>
</organism>
<evidence type="ECO:0000256" key="2">
    <source>
        <dbReference type="SAM" id="SignalP"/>
    </source>
</evidence>
<dbReference type="CDD" id="cd16325">
    <property type="entry name" value="LolA"/>
    <property type="match status" value="1"/>
</dbReference>
<reference evidence="3 4" key="1">
    <citation type="submission" date="2017-07" db="EMBL/GenBank/DDBJ databases">
        <title>Elstera cyanobacteriorum sp. nov., a novel bacterium isolated from cyanobacterial aggregates in a eutrophic lake.</title>
        <authorList>
            <person name="Cai H."/>
        </authorList>
    </citation>
    <scope>NUCLEOTIDE SEQUENCE [LARGE SCALE GENOMIC DNA]</scope>
    <source>
        <strain evidence="3 4">TH019</strain>
    </source>
</reference>
<dbReference type="SUPFAM" id="SSF89392">
    <property type="entry name" value="Prokaryotic lipoproteins and lipoprotein localization factors"/>
    <property type="match status" value="1"/>
</dbReference>
<dbReference type="Pfam" id="PF03548">
    <property type="entry name" value="LolA"/>
    <property type="match status" value="1"/>
</dbReference>
<protein>
    <recommendedName>
        <fullName evidence="5">Outer membrane lipoprotein carrier protein LolA</fullName>
    </recommendedName>
</protein>
<dbReference type="InterPro" id="IPR004564">
    <property type="entry name" value="OM_lipoprot_carrier_LolA-like"/>
</dbReference>
<evidence type="ECO:0000313" key="3">
    <source>
        <dbReference type="EMBL" id="OYQ16936.1"/>
    </source>
</evidence>
<dbReference type="Proteomes" id="UP000216361">
    <property type="component" value="Unassembled WGS sequence"/>
</dbReference>
<dbReference type="AlphaFoldDB" id="A0A255XIZ3"/>
<dbReference type="InterPro" id="IPR029046">
    <property type="entry name" value="LolA/LolB/LppX"/>
</dbReference>
<accession>A0A255XIZ3</accession>
<comment type="caution">
    <text evidence="3">The sequence shown here is derived from an EMBL/GenBank/DDBJ whole genome shotgun (WGS) entry which is preliminary data.</text>
</comment>
<keyword evidence="4" id="KW-1185">Reference proteome</keyword>
<gene>
    <name evidence="3" type="ORF">CHR90_18400</name>
</gene>
<sequence length="226" mass="25281">MLMKGLRVSIARRSLLAVLALGLPLLAAAPALAAKAKPWPLTPQDKADIARIETYFDGLKTLSAKFLQVTDAGAISRGALYIQRPGRMRFDYAPPSPVVMIADGTLLIYHDRELVETTTLPLSTTPVAFLLREKFRLSQDITVTRIDRGPGVLRVSVRETDDADQGELTLQFSDAPFRLEQWSVLDSQSRQTKVTLIDTRLGDPIDPKIFDFRDPKFFNQPVERFN</sequence>
<keyword evidence="1 2" id="KW-0732">Signal</keyword>
<dbReference type="PANTHER" id="PTHR35869">
    <property type="entry name" value="OUTER-MEMBRANE LIPOPROTEIN CARRIER PROTEIN"/>
    <property type="match status" value="1"/>
</dbReference>